<feature type="transmembrane region" description="Helical" evidence="9">
    <location>
        <begin position="559"/>
        <end position="583"/>
    </location>
</feature>
<dbReference type="PANTHER" id="PTHR48021:SF46">
    <property type="entry name" value="MAJOR FACILITATOR SUPERFAMILY (MFS) PROFILE DOMAIN-CONTAINING PROTEIN"/>
    <property type="match status" value="1"/>
</dbReference>
<feature type="transmembrane region" description="Helical" evidence="9">
    <location>
        <begin position="355"/>
        <end position="374"/>
    </location>
</feature>
<dbReference type="InterPro" id="IPR003663">
    <property type="entry name" value="Sugar/inositol_transpt"/>
</dbReference>
<dbReference type="Gene3D" id="1.20.1250.20">
    <property type="entry name" value="MFS general substrate transporter like domains"/>
    <property type="match status" value="1"/>
</dbReference>
<evidence type="ECO:0000256" key="7">
    <source>
        <dbReference type="ARBA" id="ARBA00023136"/>
    </source>
</evidence>
<dbReference type="EMBL" id="KQ414669">
    <property type="protein sequence ID" value="KOC64470.1"/>
    <property type="molecule type" value="Genomic_DNA"/>
</dbReference>
<dbReference type="InterPro" id="IPR005828">
    <property type="entry name" value="MFS_sugar_transport-like"/>
</dbReference>
<feature type="transmembrane region" description="Helical" evidence="9">
    <location>
        <begin position="380"/>
        <end position="400"/>
    </location>
</feature>
<dbReference type="PANTHER" id="PTHR48021">
    <property type="match status" value="1"/>
</dbReference>
<feature type="transmembrane region" description="Helical" evidence="9">
    <location>
        <begin position="296"/>
        <end position="315"/>
    </location>
</feature>
<evidence type="ECO:0000256" key="8">
    <source>
        <dbReference type="ARBA" id="ARBA00023180"/>
    </source>
</evidence>
<dbReference type="InterPro" id="IPR020846">
    <property type="entry name" value="MFS_dom"/>
</dbReference>
<feature type="transmembrane region" description="Helical" evidence="9">
    <location>
        <begin position="321"/>
        <end position="343"/>
    </location>
</feature>
<dbReference type="GO" id="GO:0022857">
    <property type="term" value="F:transmembrane transporter activity"/>
    <property type="evidence" value="ECO:0007669"/>
    <property type="project" value="InterPro"/>
</dbReference>
<dbReference type="STRING" id="597456.A0A0L7R0T6"/>
<dbReference type="PROSITE" id="PS50850">
    <property type="entry name" value="MFS"/>
    <property type="match status" value="1"/>
</dbReference>
<keyword evidence="10" id="KW-0732">Signal</keyword>
<evidence type="ECO:0000256" key="6">
    <source>
        <dbReference type="ARBA" id="ARBA00022989"/>
    </source>
</evidence>
<keyword evidence="4" id="KW-0762">Sugar transport</keyword>
<evidence type="ECO:0000259" key="11">
    <source>
        <dbReference type="PROSITE" id="PS50850"/>
    </source>
</evidence>
<dbReference type="PRINTS" id="PR00171">
    <property type="entry name" value="SUGRTRNSPORT"/>
</dbReference>
<evidence type="ECO:0000256" key="4">
    <source>
        <dbReference type="ARBA" id="ARBA00022597"/>
    </source>
</evidence>
<feature type="chain" id="PRO_5005574976" evidence="10">
    <location>
        <begin position="20"/>
        <end position="683"/>
    </location>
</feature>
<feature type="transmembrane region" description="Helical" evidence="9">
    <location>
        <begin position="624"/>
        <end position="645"/>
    </location>
</feature>
<keyword evidence="8" id="KW-0325">Glycoprotein</keyword>
<dbReference type="SUPFAM" id="SSF103473">
    <property type="entry name" value="MFS general substrate transporter"/>
    <property type="match status" value="1"/>
</dbReference>
<protein>
    <submittedName>
        <fullName evidence="12">Facilitated trehalose transporter Tret1</fullName>
    </submittedName>
</protein>
<feature type="transmembrane region" description="Helical" evidence="9">
    <location>
        <begin position="499"/>
        <end position="518"/>
    </location>
</feature>
<feature type="transmembrane region" description="Helical" evidence="9">
    <location>
        <begin position="161"/>
        <end position="183"/>
    </location>
</feature>
<feature type="transmembrane region" description="Helical" evidence="9">
    <location>
        <begin position="269"/>
        <end position="289"/>
    </location>
</feature>
<evidence type="ECO:0000256" key="3">
    <source>
        <dbReference type="ARBA" id="ARBA00022475"/>
    </source>
</evidence>
<keyword evidence="13" id="KW-1185">Reference proteome</keyword>
<comment type="subcellular location">
    <subcellularLocation>
        <location evidence="1">Cell membrane</location>
        <topology evidence="1">Multi-pass membrane protein</topology>
    </subcellularLocation>
</comment>
<feature type="domain" description="Major facilitator superfamily (MFS) profile" evidence="11">
    <location>
        <begin position="213"/>
        <end position="650"/>
    </location>
</feature>
<dbReference type="OrthoDB" id="6133115at2759"/>
<evidence type="ECO:0000313" key="13">
    <source>
        <dbReference type="Proteomes" id="UP000053825"/>
    </source>
</evidence>
<evidence type="ECO:0000256" key="9">
    <source>
        <dbReference type="SAM" id="Phobius"/>
    </source>
</evidence>
<dbReference type="Pfam" id="PF00083">
    <property type="entry name" value="Sugar_tr"/>
    <property type="match status" value="1"/>
</dbReference>
<feature type="transmembrane region" description="Helical" evidence="9">
    <location>
        <begin position="525"/>
        <end position="547"/>
    </location>
</feature>
<proteinExistence type="predicted"/>
<evidence type="ECO:0000256" key="10">
    <source>
        <dbReference type="SAM" id="SignalP"/>
    </source>
</evidence>
<dbReference type="InterPro" id="IPR050549">
    <property type="entry name" value="MFS_Trehalose_Transporter"/>
</dbReference>
<keyword evidence="2" id="KW-0813">Transport</keyword>
<dbReference type="Proteomes" id="UP000053825">
    <property type="component" value="Unassembled WGS sequence"/>
</dbReference>
<name>A0A0L7R0T6_9HYME</name>
<gene>
    <name evidence="12" type="ORF">WH47_01054</name>
</gene>
<keyword evidence="5 9" id="KW-0812">Transmembrane</keyword>
<organism evidence="12 13">
    <name type="scientific">Habropoda laboriosa</name>
    <dbReference type="NCBI Taxonomy" id="597456"/>
    <lineage>
        <taxon>Eukaryota</taxon>
        <taxon>Metazoa</taxon>
        <taxon>Ecdysozoa</taxon>
        <taxon>Arthropoda</taxon>
        <taxon>Hexapoda</taxon>
        <taxon>Insecta</taxon>
        <taxon>Pterygota</taxon>
        <taxon>Neoptera</taxon>
        <taxon>Endopterygota</taxon>
        <taxon>Hymenoptera</taxon>
        <taxon>Apocrita</taxon>
        <taxon>Aculeata</taxon>
        <taxon>Apoidea</taxon>
        <taxon>Anthophila</taxon>
        <taxon>Apidae</taxon>
        <taxon>Habropoda</taxon>
    </lineage>
</organism>
<dbReference type="AlphaFoldDB" id="A0A0L7R0T6"/>
<feature type="transmembrane region" description="Helical" evidence="9">
    <location>
        <begin position="195"/>
        <end position="216"/>
    </location>
</feature>
<reference evidence="12 13" key="1">
    <citation type="submission" date="2015-07" db="EMBL/GenBank/DDBJ databases">
        <title>The genome of Habropoda laboriosa.</title>
        <authorList>
            <person name="Pan H."/>
            <person name="Kapheim K."/>
        </authorList>
    </citation>
    <scope>NUCLEOTIDE SEQUENCE [LARGE SCALE GENOMIC DNA]</scope>
    <source>
        <strain evidence="12">0110345459</strain>
    </source>
</reference>
<sequence length="683" mass="77456">MFPRLCFIVILSQYGVISTIDVNLNELGYLAARLQPFECRRLIAALHYTTYELPNNLAAAERNIDNEIPCIRHLLHWNSSPTEGKGKTHDVLAHRLRQIDRNDLADWLGKSAFKQLGKDLGRAMVKAFYELGKEETDLPHPITLEPAKRYEDDDPWLQVDVVLMAILLGMLGTLVTLICATIFRKIKQHFREKRYKYGLILKDLFFVTFSWVILVFKYFCDRLYVSDKSPISFRSFSLFQVNLPLISCGLAFSWVTVAKLNLETNEGSWVVAATPIGACFGPILSALLLDRIGRKWFLYGTTFPFIASWILTYLAKSWTLYIVARLISGVSIGAIYTMVPVYLGELMEPRIRGSAGTMMSLFLNLGYIVMYGVGPRLDRKMMALVCLVPCVVFLLTAPWIPESPYYYLKREREKYAALSLVWLRRTKDNTAEINEIKEFIKAEEKGSVMDLYRHSTYKIAMLLVLLLLAGQQLSGFIAIQSYAVTLLIDMHLSLNTNLVLIIMGSISLVMSVLSTFIIDRLGRRLVFLTSSYSTSLCLLVVGLYFLLNKIGMKIESLSIIPLIAVFLYLIFFSFGLATIPSVFISEIFPISVKSWATTIANTYGSLLGLVVTQCYSIIQRQFGYHVLFLFFAIVELVVAIVASIYMPETARKSFMEIQNILKEKDSKKIAVSPVKAEDLNETK</sequence>
<dbReference type="PROSITE" id="PS00217">
    <property type="entry name" value="SUGAR_TRANSPORT_2"/>
    <property type="match status" value="1"/>
</dbReference>
<accession>A0A0L7R0T6</accession>
<evidence type="ECO:0000313" key="12">
    <source>
        <dbReference type="EMBL" id="KOC64470.1"/>
    </source>
</evidence>
<evidence type="ECO:0000256" key="5">
    <source>
        <dbReference type="ARBA" id="ARBA00022692"/>
    </source>
</evidence>
<dbReference type="GO" id="GO:0005886">
    <property type="term" value="C:plasma membrane"/>
    <property type="evidence" value="ECO:0007669"/>
    <property type="project" value="UniProtKB-SubCell"/>
</dbReference>
<dbReference type="InterPro" id="IPR005829">
    <property type="entry name" value="Sugar_transporter_CS"/>
</dbReference>
<feature type="signal peptide" evidence="10">
    <location>
        <begin position="1"/>
        <end position="19"/>
    </location>
</feature>
<feature type="transmembrane region" description="Helical" evidence="9">
    <location>
        <begin position="459"/>
        <end position="479"/>
    </location>
</feature>
<keyword evidence="6 9" id="KW-1133">Transmembrane helix</keyword>
<keyword evidence="7 9" id="KW-0472">Membrane</keyword>
<keyword evidence="3" id="KW-1003">Cell membrane</keyword>
<dbReference type="FunFam" id="1.20.1250.20:FF:000218">
    <property type="entry name" value="facilitated trehalose transporter Tret1"/>
    <property type="match status" value="1"/>
</dbReference>
<evidence type="ECO:0000256" key="2">
    <source>
        <dbReference type="ARBA" id="ARBA00022448"/>
    </source>
</evidence>
<dbReference type="InterPro" id="IPR036259">
    <property type="entry name" value="MFS_trans_sf"/>
</dbReference>
<dbReference type="PROSITE" id="PS00216">
    <property type="entry name" value="SUGAR_TRANSPORT_1"/>
    <property type="match status" value="1"/>
</dbReference>
<evidence type="ECO:0000256" key="1">
    <source>
        <dbReference type="ARBA" id="ARBA00004651"/>
    </source>
</evidence>
<feature type="transmembrane region" description="Helical" evidence="9">
    <location>
        <begin position="595"/>
        <end position="618"/>
    </location>
</feature>